<dbReference type="InterPro" id="IPR001296">
    <property type="entry name" value="Glyco_trans_1"/>
</dbReference>
<evidence type="ECO:0000313" key="4">
    <source>
        <dbReference type="EMBL" id="QTR51694.1"/>
    </source>
</evidence>
<evidence type="ECO:0000256" key="1">
    <source>
        <dbReference type="ARBA" id="ARBA00022676"/>
    </source>
</evidence>
<name>A0ABX7X8Z5_9GAMM</name>
<accession>A0ABX7X8Z5</accession>
<proteinExistence type="predicted"/>
<protein>
    <submittedName>
        <fullName evidence="4">Glycosyltransferase family 4 protein</fullName>
    </submittedName>
</protein>
<dbReference type="Gene3D" id="3.40.50.2000">
    <property type="entry name" value="Glycogen Phosphorylase B"/>
    <property type="match status" value="2"/>
</dbReference>
<gene>
    <name evidence="4" type="ORF">J8380_09250</name>
</gene>
<keyword evidence="5" id="KW-1185">Reference proteome</keyword>
<evidence type="ECO:0000256" key="2">
    <source>
        <dbReference type="ARBA" id="ARBA00022679"/>
    </source>
</evidence>
<feature type="domain" description="Glycosyl transferase family 1" evidence="3">
    <location>
        <begin position="200"/>
        <end position="377"/>
    </location>
</feature>
<keyword evidence="2" id="KW-0808">Transferase</keyword>
<reference evidence="4 5" key="1">
    <citation type="submission" date="2021-04" db="EMBL/GenBank/DDBJ databases">
        <title>Genomics, taxonomy and metabolism of representatives of sulfur bacteria of the genus Thiothrix: Thiothrix fructosivorans QT, Thiothrix unzii A1T and three new species, Thiothrix subterranea sp. nov., Thiothrix litoralis sp. nov. and 'Candidatus Thiothrix anitrata' sp. nov.</title>
        <authorList>
            <person name="Ravin N.V."/>
            <person name="Smolyakov D."/>
            <person name="Rudenko T.S."/>
            <person name="Mardanov A.V."/>
            <person name="Beletsky A.V."/>
            <person name="Markov N.D."/>
            <person name="Fomenkov A.I."/>
            <person name="Roberts R.J."/>
            <person name="Karnachuk O.V."/>
            <person name="Novikov A."/>
            <person name="Grabovich M.Y."/>
        </authorList>
    </citation>
    <scope>NUCLEOTIDE SEQUENCE [LARGE SCALE GENOMIC DNA]</scope>
    <source>
        <strain evidence="4 5">A52</strain>
    </source>
</reference>
<dbReference type="CDD" id="cd03801">
    <property type="entry name" value="GT4_PimA-like"/>
    <property type="match status" value="1"/>
</dbReference>
<evidence type="ECO:0000259" key="3">
    <source>
        <dbReference type="Pfam" id="PF00534"/>
    </source>
</evidence>
<sequence>MNILYIHGVGSFGGSSRSLYENIKIMKNYGVNPYIIVPVGSSCEVFKFISDNIITTTGLTQLDNTKYSHYKGLRWIVALREVLFLPFTIFCLLKAKARWKSIDIIHINEITLIIPALLAKIIFNKPIILHVRSLQNNNEKSIRTKFVNHHLKKFNNVLAIDENVRSTLPKADNILTVHNSYSISERKEDKRLQATLTNIKETKKHSLVVGFVGNLLQQKGIINLLEAANLVKDNQQIIFLILGGEPPKKPFYISAITKLLGIEQNVKERILSTIKENKLEEKFILLGHSYDTSSFYKEIDVICFPSELDAPGRPVFEAAFFGKPAIVTVKNPKADTIIHGETGLAIPNNKPETIANAIMYFLNNPNELDRMGINAKKLSSNTADPIKNSRKILDIYHKLLTNHI</sequence>
<dbReference type="Pfam" id="PF00534">
    <property type="entry name" value="Glycos_transf_1"/>
    <property type="match status" value="1"/>
</dbReference>
<dbReference type="SUPFAM" id="SSF53756">
    <property type="entry name" value="UDP-Glycosyltransferase/glycogen phosphorylase"/>
    <property type="match status" value="1"/>
</dbReference>
<evidence type="ECO:0000313" key="5">
    <source>
        <dbReference type="Proteomes" id="UP000672027"/>
    </source>
</evidence>
<dbReference type="PANTHER" id="PTHR12526">
    <property type="entry name" value="GLYCOSYLTRANSFERASE"/>
    <property type="match status" value="1"/>
</dbReference>
<dbReference type="PANTHER" id="PTHR12526:SF629">
    <property type="entry name" value="TEICHURONIC ACID BIOSYNTHESIS GLYCOSYLTRANSFERASE TUAH-RELATED"/>
    <property type="match status" value="1"/>
</dbReference>
<dbReference type="RefSeq" id="WP_210230397.1">
    <property type="nucleotide sequence ID" value="NZ_CP072800.1"/>
</dbReference>
<organism evidence="4 5">
    <name type="scientific">Candidatus Thiothrix anitrata</name>
    <dbReference type="NCBI Taxonomy" id="2823902"/>
    <lineage>
        <taxon>Bacteria</taxon>
        <taxon>Pseudomonadati</taxon>
        <taxon>Pseudomonadota</taxon>
        <taxon>Gammaproteobacteria</taxon>
        <taxon>Thiotrichales</taxon>
        <taxon>Thiotrichaceae</taxon>
        <taxon>Thiothrix</taxon>
    </lineage>
</organism>
<dbReference type="EMBL" id="CP072800">
    <property type="protein sequence ID" value="QTR51694.1"/>
    <property type="molecule type" value="Genomic_DNA"/>
</dbReference>
<dbReference type="Proteomes" id="UP000672027">
    <property type="component" value="Chromosome"/>
</dbReference>
<keyword evidence="1" id="KW-0328">Glycosyltransferase</keyword>